<dbReference type="InterPro" id="IPR001841">
    <property type="entry name" value="Znf_RING"/>
</dbReference>
<evidence type="ECO:0000256" key="6">
    <source>
        <dbReference type="ARBA" id="ARBA00022989"/>
    </source>
</evidence>
<dbReference type="PANTHER" id="PTHR46539">
    <property type="entry name" value="E3 UBIQUITIN-PROTEIN LIGASE ATL42"/>
    <property type="match status" value="1"/>
</dbReference>
<feature type="transmembrane region" description="Helical" evidence="10">
    <location>
        <begin position="6"/>
        <end position="28"/>
    </location>
</feature>
<name>A0A200QZN0_MACCD</name>
<evidence type="ECO:0000256" key="10">
    <source>
        <dbReference type="SAM" id="Phobius"/>
    </source>
</evidence>
<keyword evidence="4 8" id="KW-0863">Zinc-finger</keyword>
<dbReference type="SUPFAM" id="SSF57850">
    <property type="entry name" value="RING/U-box"/>
    <property type="match status" value="1"/>
</dbReference>
<comment type="subcellular location">
    <subcellularLocation>
        <location evidence="1">Membrane</location>
    </subcellularLocation>
</comment>
<dbReference type="STRING" id="56857.A0A200QZN0"/>
<evidence type="ECO:0000313" key="13">
    <source>
        <dbReference type="Proteomes" id="UP000195402"/>
    </source>
</evidence>
<keyword evidence="7 10" id="KW-0472">Membrane</keyword>
<feature type="domain" description="RING-type" evidence="11">
    <location>
        <begin position="78"/>
        <end position="121"/>
    </location>
</feature>
<dbReference type="EMBL" id="MVGT01000729">
    <property type="protein sequence ID" value="OVA15937.1"/>
    <property type="molecule type" value="Genomic_DNA"/>
</dbReference>
<dbReference type="Proteomes" id="UP000195402">
    <property type="component" value="Unassembled WGS sequence"/>
</dbReference>
<evidence type="ECO:0000256" key="3">
    <source>
        <dbReference type="ARBA" id="ARBA00022723"/>
    </source>
</evidence>
<dbReference type="Pfam" id="PF13639">
    <property type="entry name" value="zf-RING_2"/>
    <property type="match status" value="1"/>
</dbReference>
<dbReference type="GO" id="GO:0008270">
    <property type="term" value="F:zinc ion binding"/>
    <property type="evidence" value="ECO:0007669"/>
    <property type="project" value="UniProtKB-KW"/>
</dbReference>
<dbReference type="PROSITE" id="PS50089">
    <property type="entry name" value="ZF_RING_2"/>
    <property type="match status" value="1"/>
</dbReference>
<keyword evidence="6 10" id="KW-1133">Transmembrane helix</keyword>
<dbReference type="OrthoDB" id="8062037at2759"/>
<reference evidence="12 13" key="1">
    <citation type="journal article" date="2017" name="Mol. Plant">
        <title>The Genome of Medicinal Plant Macleaya cordata Provides New Insights into Benzylisoquinoline Alkaloids Metabolism.</title>
        <authorList>
            <person name="Liu X."/>
            <person name="Liu Y."/>
            <person name="Huang P."/>
            <person name="Ma Y."/>
            <person name="Qing Z."/>
            <person name="Tang Q."/>
            <person name="Cao H."/>
            <person name="Cheng P."/>
            <person name="Zheng Y."/>
            <person name="Yuan Z."/>
            <person name="Zhou Y."/>
            <person name="Liu J."/>
            <person name="Tang Z."/>
            <person name="Zhuo Y."/>
            <person name="Zhang Y."/>
            <person name="Yu L."/>
            <person name="Huang J."/>
            <person name="Yang P."/>
            <person name="Peng Q."/>
            <person name="Zhang J."/>
            <person name="Jiang W."/>
            <person name="Zhang Z."/>
            <person name="Lin K."/>
            <person name="Ro D.K."/>
            <person name="Chen X."/>
            <person name="Xiong X."/>
            <person name="Shang Y."/>
            <person name="Huang S."/>
            <person name="Zeng J."/>
        </authorList>
    </citation>
    <scope>NUCLEOTIDE SEQUENCE [LARGE SCALE GENOMIC DNA]</scope>
    <source>
        <strain evidence="13">cv. BLH2017</strain>
        <tissue evidence="12">Root</tissue>
    </source>
</reference>
<keyword evidence="5" id="KW-0862">Zinc</keyword>
<keyword evidence="3" id="KW-0479">Metal-binding</keyword>
<feature type="region of interest" description="Disordered" evidence="9">
    <location>
        <begin position="128"/>
        <end position="149"/>
    </location>
</feature>
<dbReference type="InParanoid" id="A0A200QZN0"/>
<dbReference type="PANTHER" id="PTHR46539:SF2">
    <property type="entry name" value="RING-H2 FINGER PROTEIN ATL43"/>
    <property type="match status" value="1"/>
</dbReference>
<keyword evidence="2 10" id="KW-0812">Transmembrane</keyword>
<evidence type="ECO:0000313" key="12">
    <source>
        <dbReference type="EMBL" id="OVA15937.1"/>
    </source>
</evidence>
<sequence>MLVSLLLAFFLLCVGMIVLFIIYVWLLWCSYPRSSSSVIDDHDQKSQTPKGLSELELKKLPCTTAIDDENDLLKGTVCAVCLDEIEIGQPVRLLPGCNNHGFHLQCADAWLSKNPVCPVCRSKLQFPNDHHDDQQRSSPPLTTSPESLC</sequence>
<dbReference type="OMA" id="ICLLWYS"/>
<proteinExistence type="predicted"/>
<evidence type="ECO:0000256" key="4">
    <source>
        <dbReference type="ARBA" id="ARBA00022771"/>
    </source>
</evidence>
<dbReference type="InterPro" id="IPR013083">
    <property type="entry name" value="Znf_RING/FYVE/PHD"/>
</dbReference>
<protein>
    <submittedName>
        <fullName evidence="12">Zinc finger protein</fullName>
    </submittedName>
</protein>
<accession>A0A200QZN0</accession>
<evidence type="ECO:0000256" key="7">
    <source>
        <dbReference type="ARBA" id="ARBA00023136"/>
    </source>
</evidence>
<gene>
    <name evidence="12" type="ORF">BVC80_1821g107</name>
</gene>
<comment type="caution">
    <text evidence="12">The sequence shown here is derived from an EMBL/GenBank/DDBJ whole genome shotgun (WGS) entry which is preliminary data.</text>
</comment>
<evidence type="ECO:0000256" key="9">
    <source>
        <dbReference type="SAM" id="MobiDB-lite"/>
    </source>
</evidence>
<evidence type="ECO:0000256" key="1">
    <source>
        <dbReference type="ARBA" id="ARBA00004370"/>
    </source>
</evidence>
<evidence type="ECO:0000259" key="11">
    <source>
        <dbReference type="PROSITE" id="PS50089"/>
    </source>
</evidence>
<dbReference type="Gene3D" id="3.30.40.10">
    <property type="entry name" value="Zinc/RING finger domain, C3HC4 (zinc finger)"/>
    <property type="match status" value="1"/>
</dbReference>
<keyword evidence="13" id="KW-1185">Reference proteome</keyword>
<dbReference type="GO" id="GO:0016020">
    <property type="term" value="C:membrane"/>
    <property type="evidence" value="ECO:0007669"/>
    <property type="project" value="UniProtKB-SubCell"/>
</dbReference>
<dbReference type="AlphaFoldDB" id="A0A200QZN0"/>
<evidence type="ECO:0000256" key="2">
    <source>
        <dbReference type="ARBA" id="ARBA00022692"/>
    </source>
</evidence>
<feature type="compositionally biased region" description="Low complexity" evidence="9">
    <location>
        <begin position="137"/>
        <end position="149"/>
    </location>
</feature>
<dbReference type="SMART" id="SM00184">
    <property type="entry name" value="RING"/>
    <property type="match status" value="1"/>
</dbReference>
<evidence type="ECO:0000256" key="8">
    <source>
        <dbReference type="PROSITE-ProRule" id="PRU00175"/>
    </source>
</evidence>
<evidence type="ECO:0000256" key="5">
    <source>
        <dbReference type="ARBA" id="ARBA00022833"/>
    </source>
</evidence>
<organism evidence="12 13">
    <name type="scientific">Macleaya cordata</name>
    <name type="common">Five-seeded plume-poppy</name>
    <name type="synonym">Bocconia cordata</name>
    <dbReference type="NCBI Taxonomy" id="56857"/>
    <lineage>
        <taxon>Eukaryota</taxon>
        <taxon>Viridiplantae</taxon>
        <taxon>Streptophyta</taxon>
        <taxon>Embryophyta</taxon>
        <taxon>Tracheophyta</taxon>
        <taxon>Spermatophyta</taxon>
        <taxon>Magnoliopsida</taxon>
        <taxon>Ranunculales</taxon>
        <taxon>Papaveraceae</taxon>
        <taxon>Papaveroideae</taxon>
        <taxon>Macleaya</taxon>
    </lineage>
</organism>